<dbReference type="GeneID" id="9578517"/>
<name>D4DBA4_TRIVH</name>
<keyword evidence="4" id="KW-1185">Reference proteome</keyword>
<dbReference type="Proteomes" id="UP000008383">
    <property type="component" value="Unassembled WGS sequence"/>
</dbReference>
<keyword evidence="1" id="KW-1133">Transmembrane helix</keyword>
<dbReference type="OrthoDB" id="7680836at2759"/>
<dbReference type="PANTHER" id="PTHR11037">
    <property type="entry name" value="TRANSCRIPTION FACTOR CP2"/>
    <property type="match status" value="1"/>
</dbReference>
<dbReference type="GO" id="GO:0005634">
    <property type="term" value="C:nucleus"/>
    <property type="evidence" value="ECO:0007669"/>
    <property type="project" value="TreeGrafter"/>
</dbReference>
<dbReference type="InterPro" id="IPR007604">
    <property type="entry name" value="CP2"/>
</dbReference>
<dbReference type="GO" id="GO:0000978">
    <property type="term" value="F:RNA polymerase II cis-regulatory region sequence-specific DNA binding"/>
    <property type="evidence" value="ECO:0007669"/>
    <property type="project" value="TreeGrafter"/>
</dbReference>
<evidence type="ECO:0000259" key="2">
    <source>
        <dbReference type="PROSITE" id="PS51968"/>
    </source>
</evidence>
<dbReference type="RefSeq" id="XP_003021556.1">
    <property type="nucleotide sequence ID" value="XM_003021510.1"/>
</dbReference>
<reference evidence="4" key="1">
    <citation type="journal article" date="2011" name="Genome Biol.">
        <title>Comparative and functional genomics provide insights into the pathogenicity of dermatophytic fungi.</title>
        <authorList>
            <person name="Burmester A."/>
            <person name="Shelest E."/>
            <person name="Gloeckner G."/>
            <person name="Heddergott C."/>
            <person name="Schindler S."/>
            <person name="Staib P."/>
            <person name="Heidel A."/>
            <person name="Felder M."/>
            <person name="Petzold A."/>
            <person name="Szafranski K."/>
            <person name="Feuermann M."/>
            <person name="Pedruzzi I."/>
            <person name="Priebe S."/>
            <person name="Groth M."/>
            <person name="Winkler R."/>
            <person name="Li W."/>
            <person name="Kniemeyer O."/>
            <person name="Schroeckh V."/>
            <person name="Hertweck C."/>
            <person name="Hube B."/>
            <person name="White T.C."/>
            <person name="Platzer M."/>
            <person name="Guthke R."/>
            <person name="Heitman J."/>
            <person name="Woestemeyer J."/>
            <person name="Zipfel P.F."/>
            <person name="Monod M."/>
            <person name="Brakhage A.A."/>
        </authorList>
    </citation>
    <scope>NUCLEOTIDE SEQUENCE [LARGE SCALE GENOMIC DNA]</scope>
    <source>
        <strain evidence="4">HKI 0517</strain>
    </source>
</reference>
<evidence type="ECO:0000313" key="3">
    <source>
        <dbReference type="EMBL" id="EFE40938.1"/>
    </source>
</evidence>
<sequence>MGTAGGLSHYIYAWGMAFESISNFFVDLDQKPDEALYTHFRQKYPNASANFKAGDSKNSKAFIPSPSLKQLPCQRPDGSNLYNPALKVQLDQLAVTQPLVYPDDVPFSTFTNISPSCNPCKTPEEVLTDKNRSIDLLTQPVTFDAVDSNTIPCTSSMDQSLSHSAVDSAAALPQMPVSFETGISACEIEQRNINAPATLLHGMPDLSTLSNVPNVTDGLHLGRDAAGVTANGHRESAGSPRNSDFGDDFRFHSTLHAATAMVQGPDDIPITYLNKGQIYTLTVSDAGVSDFGHYPTKYRTTVRITFDDEKQRLKPASYWKLWQEGRGANRAYQSESTLLAVEYVPHSQGEDLQPRYRQVQLEHNSLDGFSVIWTPHQINNRRDCAIYVRFNFVSTSFSYSKGVKGVPLRLCAKTEAISSSHEMPGASDYSEISYCKVKLFRDHGAERKLSNDLIHVKKLIQQVKEQISEATLGPSNGGKRKRCNGSALITGNESTTKTRKCSKIPWSYGQDLAMKGPFEDDLRMELKRLTDKTMSRREVSILNLRGEPQDDMDLFPLEMDTRRTSADALGPDAETESKASMKDPSKYIPYLNVSLLLASILTFSLEYCFYVQRRQNNKGNEGYFHAIYIQQLTAKAFTDALVKKWKFKTTGKVHTLLIHEDGLSVVADDLAVQALPEGKGVLFDFLEVHEEPLDVNMDFDSDTAQEL</sequence>
<evidence type="ECO:0000313" key="4">
    <source>
        <dbReference type="Proteomes" id="UP000008383"/>
    </source>
</evidence>
<keyword evidence="1" id="KW-0812">Transmembrane</keyword>
<dbReference type="PROSITE" id="PS51968">
    <property type="entry name" value="GRH_CP2_DB"/>
    <property type="match status" value="1"/>
</dbReference>
<proteinExistence type="predicted"/>
<accession>D4DBA4</accession>
<dbReference type="PANTHER" id="PTHR11037:SF20">
    <property type="entry name" value="PROTEIN GRAINYHEAD"/>
    <property type="match status" value="1"/>
</dbReference>
<organism evidence="3 4">
    <name type="scientific">Trichophyton verrucosum (strain HKI 0517)</name>
    <dbReference type="NCBI Taxonomy" id="663202"/>
    <lineage>
        <taxon>Eukaryota</taxon>
        <taxon>Fungi</taxon>
        <taxon>Dikarya</taxon>
        <taxon>Ascomycota</taxon>
        <taxon>Pezizomycotina</taxon>
        <taxon>Eurotiomycetes</taxon>
        <taxon>Eurotiomycetidae</taxon>
        <taxon>Onygenales</taxon>
        <taxon>Arthrodermataceae</taxon>
        <taxon>Trichophyton</taxon>
    </lineage>
</organism>
<evidence type="ECO:0000256" key="1">
    <source>
        <dbReference type="SAM" id="Phobius"/>
    </source>
</evidence>
<comment type="caution">
    <text evidence="3">The sequence shown here is derived from an EMBL/GenBank/DDBJ whole genome shotgun (WGS) entry which is preliminary data.</text>
</comment>
<feature type="domain" description="Grh/CP2 DB" evidence="2">
    <location>
        <begin position="247"/>
        <end position="502"/>
    </location>
</feature>
<feature type="transmembrane region" description="Helical" evidence="1">
    <location>
        <begin position="587"/>
        <end position="610"/>
    </location>
</feature>
<dbReference type="AlphaFoldDB" id="D4DBA4"/>
<dbReference type="EMBL" id="ACYE01000220">
    <property type="protein sequence ID" value="EFE40938.1"/>
    <property type="molecule type" value="Genomic_DNA"/>
</dbReference>
<dbReference type="Pfam" id="PF04516">
    <property type="entry name" value="CP2"/>
    <property type="match status" value="1"/>
</dbReference>
<dbReference type="GO" id="GO:0001228">
    <property type="term" value="F:DNA-binding transcription activator activity, RNA polymerase II-specific"/>
    <property type="evidence" value="ECO:0007669"/>
    <property type="project" value="TreeGrafter"/>
</dbReference>
<gene>
    <name evidence="3" type="ORF">TRV_04403</name>
</gene>
<dbReference type="InterPro" id="IPR040167">
    <property type="entry name" value="TF_CP2-like"/>
</dbReference>
<dbReference type="HOGENOM" id="CLU_012196_1_0_1"/>
<protein>
    <submittedName>
        <fullName evidence="3">CP2 transcription factor, putative</fullName>
    </submittedName>
</protein>
<keyword evidence="1" id="KW-0472">Membrane</keyword>
<dbReference type="KEGG" id="tve:TRV_04403"/>